<dbReference type="SUPFAM" id="SSF48371">
    <property type="entry name" value="ARM repeat"/>
    <property type="match status" value="1"/>
</dbReference>
<dbReference type="GO" id="GO:0000793">
    <property type="term" value="C:condensed chromosome"/>
    <property type="evidence" value="ECO:0007669"/>
    <property type="project" value="TreeGrafter"/>
</dbReference>
<sequence>MIEKKTKGTMGKAKTKRSSASATETTPGGKRSKKSAQRSVTVERPEPTVLNDDSTFGRLVKEAGYVLIAGDHPNQLNVDQAMFQLKLTKALKRSSDPEQIVEEFTAGIQNHIEDAVRFKYSLLPTATSTECESARGGSQDSLMRLLMGIDELQSAVITVLLEKLPEFMEDQESMFDHSHAANLPKLILNQFQWLDRVLNSKEMTDKMLEMVDVSSLSIQKEIISCIPEVVSDAEHSAVATKLQELLFSNSDLTIPVLDALSNLNLTPDLMTEVRNAALQTLLSADLEDLPVIVKFILQSVTSSDAVDVISQLRSNLDFPTDPPPAATSTPSRRSLLGKRGSGSKHHDNALLILEAIKTNMRFHKVVTDGWVKAIENVNAASEHKVVDIFILLIAHAVAANRKKTVESVFRRKVRSGHFREELLITAFSSHAQVIREYFPSILSLAEVLLRSPEPAVSLFACCIYRQAFLAFDMYCKQEVIRSLVAHIGSGFEGEIEAGLDVLLSLVKHHASDVARFGISIKGVLDYLSNLSLPQIRKLFSVLSVLAFRNSHESANIQDELHIVIRKQLSSNSPKYKCIGVIGSLRIVSNMAFRQEREISKETYSSVESLLTLVRNSSNSMPEASALFFDELANIMEQQQMDPKVEQLIGETVMNDFQDDFIVDIEADRVSGDYSLPMKELYGLEAEESQGGVAINLLPLISKAERAQLNLGSVSVDESEANGSRTVSPLCMAPHFRLLRICEQVQNEGSLEGIDALLGCPLYTVSEEVIPKVSSLSRPEREMLCTCLFLTINWFREVVNAFSGLTDPEMRGKVLSRLKNITEVQKHLQTCLAETPSFNPPLANFDSGAAHSTDGASTSASGSANATGVGSKRGRKAKEKKKKTSDKSDALNDTMAHCSTQNTTLDTSQNRSTQSEAGGSESMDNGAVDLARYRIYFRELDIDVFNILGCGLVSRSVLDSEMHTKEVVVLKLQPPELHFLLEDLSLKLDHALLASASKRRTFLKTKSDRNAGFSHLNHFNPREIAEKAIKLLPHLCEHLESTSAYFQALIAENDGVIDGPGTHTPEYKEMASCLLLLLKSLLSLFSWSGFASSENKALFLDGLKVLTARIRSSSRTQLSAKQLHKHAFTYLEKFLDTLPDLPSAVCLLRLLISLSELPEATDKHESIANMAVGLLKREWLDQDGQAEKGAKHNELLQSLLSIYLCHTPDVLKSIQDICTVGMPELMNSNDRTGYSTTFPTLSRLSFGSYYRIMLGHLTTYLRDLYVRGASDPGRFTEERLIRWNMAIRVFHILISLIKEFDARANLTSALKYGGIFIELFLRHAMLLLDKLFPSHREDVMGLLKTLQQCTRSMHHIGSHSKVIKDVSLNKHVPAVKRNLESFVYRVKAMLTLHKCQEAFWVGNLKNRDLQGEEILSQQTNDSVSEQGDGNNDSDDHDDDDNSTQLPSEDSNSDNESVTTLGQEDRSDGEGESYSESF</sequence>
<dbReference type="GO" id="GO:0070182">
    <property type="term" value="F:DNA polymerase binding"/>
    <property type="evidence" value="ECO:0007669"/>
    <property type="project" value="TreeGrafter"/>
</dbReference>
<proteinExistence type="inferred from homology"/>
<dbReference type="GO" id="GO:0036297">
    <property type="term" value="P:interstrand cross-link repair"/>
    <property type="evidence" value="ECO:0007669"/>
    <property type="project" value="TreeGrafter"/>
</dbReference>
<dbReference type="CTD" id="2177"/>
<feature type="region of interest" description="Disordered" evidence="6">
    <location>
        <begin position="1417"/>
        <end position="1476"/>
    </location>
</feature>
<evidence type="ECO:0000256" key="3">
    <source>
        <dbReference type="ARBA" id="ARBA00022843"/>
    </source>
</evidence>
<dbReference type="Pfam" id="PF14631">
    <property type="entry name" value="FancD2"/>
    <property type="match status" value="1"/>
</dbReference>
<dbReference type="GO" id="GO:1990918">
    <property type="term" value="P:double-strand break repair involved in meiotic recombination"/>
    <property type="evidence" value="ECO:0007669"/>
    <property type="project" value="TreeGrafter"/>
</dbReference>
<dbReference type="PANTHER" id="PTHR32086:SF0">
    <property type="entry name" value="FANCONI ANEMIA GROUP D2 PROTEIN"/>
    <property type="match status" value="1"/>
</dbReference>
<comment type="similarity">
    <text evidence="5">Belongs to the Fanconi anemia protein FANCD2 family.</text>
</comment>
<evidence type="ECO:0000256" key="1">
    <source>
        <dbReference type="ARBA" id="ARBA00004123"/>
    </source>
</evidence>
<feature type="region of interest" description="Disordered" evidence="6">
    <location>
        <begin position="842"/>
        <end position="921"/>
    </location>
</feature>
<dbReference type="RefSeq" id="XP_022104970.1">
    <property type="nucleotide sequence ID" value="XM_022249278.1"/>
</dbReference>
<feature type="compositionally biased region" description="Polar residues" evidence="6">
    <location>
        <begin position="896"/>
        <end position="916"/>
    </location>
</feature>
<dbReference type="RefSeq" id="XP_022104969.1">
    <property type="nucleotide sequence ID" value="XM_022249277.1"/>
</dbReference>
<keyword evidence="3" id="KW-0832">Ubl conjugation</keyword>
<dbReference type="GeneID" id="110986936"/>
<keyword evidence="2" id="KW-1017">Isopeptide bond</keyword>
<keyword evidence="7" id="KW-1185">Reference proteome</keyword>
<dbReference type="CDD" id="cd11721">
    <property type="entry name" value="FANCD2"/>
    <property type="match status" value="1"/>
</dbReference>
<reference evidence="8 9" key="1">
    <citation type="submission" date="2025-04" db="UniProtKB">
        <authorList>
            <consortium name="RefSeq"/>
        </authorList>
    </citation>
    <scope>IDENTIFICATION</scope>
</reference>
<dbReference type="RefSeq" id="XP_022104968.1">
    <property type="nucleotide sequence ID" value="XM_022249276.1"/>
</dbReference>
<feature type="compositionally biased region" description="Acidic residues" evidence="6">
    <location>
        <begin position="1430"/>
        <end position="1440"/>
    </location>
</feature>
<comment type="subcellular location">
    <subcellularLocation>
        <location evidence="1">Nucleus</location>
    </subcellularLocation>
</comment>
<dbReference type="PANTHER" id="PTHR32086">
    <property type="entry name" value="FANCONI ANEMIA GROUP D2 PROTEIN"/>
    <property type="match status" value="1"/>
</dbReference>
<dbReference type="KEGG" id="aplc:110986936"/>
<accession>A0A8B7ZH47</accession>
<keyword evidence="4" id="KW-0539">Nucleus</keyword>
<dbReference type="InterPro" id="IPR016024">
    <property type="entry name" value="ARM-type_fold"/>
</dbReference>
<evidence type="ECO:0000313" key="10">
    <source>
        <dbReference type="RefSeq" id="XP_022104970.1"/>
    </source>
</evidence>
<dbReference type="InterPro" id="IPR029448">
    <property type="entry name" value="FANCD2"/>
</dbReference>
<feature type="region of interest" description="Disordered" evidence="6">
    <location>
        <begin position="319"/>
        <end position="344"/>
    </location>
</feature>
<dbReference type="Proteomes" id="UP000694845">
    <property type="component" value="Unplaced"/>
</dbReference>
<evidence type="ECO:0000256" key="6">
    <source>
        <dbReference type="SAM" id="MobiDB-lite"/>
    </source>
</evidence>
<feature type="compositionally biased region" description="Polar residues" evidence="6">
    <location>
        <begin position="1442"/>
        <end position="1460"/>
    </location>
</feature>
<gene>
    <name evidence="8 9 10" type="primary">LOC110986936</name>
</gene>
<dbReference type="OrthoDB" id="27031at2759"/>
<evidence type="ECO:0000256" key="4">
    <source>
        <dbReference type="ARBA" id="ARBA00023242"/>
    </source>
</evidence>
<evidence type="ECO:0000313" key="7">
    <source>
        <dbReference type="Proteomes" id="UP000694845"/>
    </source>
</evidence>
<name>A0A8B7ZH47_ACAPL</name>
<evidence type="ECO:0000313" key="9">
    <source>
        <dbReference type="RefSeq" id="XP_022104969.1"/>
    </source>
</evidence>
<evidence type="ECO:0000313" key="8">
    <source>
        <dbReference type="RefSeq" id="XP_022104968.1"/>
    </source>
</evidence>
<feature type="compositionally biased region" description="Low complexity" evidence="6">
    <location>
        <begin position="846"/>
        <end position="869"/>
    </location>
</feature>
<dbReference type="GO" id="GO:0005634">
    <property type="term" value="C:nucleus"/>
    <property type="evidence" value="ECO:0007669"/>
    <property type="project" value="UniProtKB-SubCell"/>
</dbReference>
<organism evidence="7 8">
    <name type="scientific">Acanthaster planci</name>
    <name type="common">Crown-of-thorns starfish</name>
    <dbReference type="NCBI Taxonomy" id="133434"/>
    <lineage>
        <taxon>Eukaryota</taxon>
        <taxon>Metazoa</taxon>
        <taxon>Echinodermata</taxon>
        <taxon>Eleutherozoa</taxon>
        <taxon>Asterozoa</taxon>
        <taxon>Asteroidea</taxon>
        <taxon>Valvatacea</taxon>
        <taxon>Valvatida</taxon>
        <taxon>Acanthasteridae</taxon>
        <taxon>Acanthaster</taxon>
    </lineage>
</organism>
<dbReference type="GO" id="GO:0031573">
    <property type="term" value="P:mitotic intra-S DNA damage checkpoint signaling"/>
    <property type="evidence" value="ECO:0007669"/>
    <property type="project" value="TreeGrafter"/>
</dbReference>
<protein>
    <submittedName>
        <fullName evidence="8 9">Fanconi anemia group D2 protein-like isoform X1</fullName>
    </submittedName>
</protein>
<feature type="compositionally biased region" description="Basic residues" evidence="6">
    <location>
        <begin position="871"/>
        <end position="883"/>
    </location>
</feature>
<dbReference type="GO" id="GO:0007129">
    <property type="term" value="P:homologous chromosome pairing at meiosis"/>
    <property type="evidence" value="ECO:0007669"/>
    <property type="project" value="TreeGrafter"/>
</dbReference>
<feature type="region of interest" description="Disordered" evidence="6">
    <location>
        <begin position="1"/>
        <end position="49"/>
    </location>
</feature>
<evidence type="ECO:0000256" key="5">
    <source>
        <dbReference type="ARBA" id="ARBA00093456"/>
    </source>
</evidence>
<evidence type="ECO:0000256" key="2">
    <source>
        <dbReference type="ARBA" id="ARBA00022499"/>
    </source>
</evidence>